<dbReference type="GO" id="GO:0005634">
    <property type="term" value="C:nucleus"/>
    <property type="evidence" value="ECO:0007669"/>
    <property type="project" value="TreeGrafter"/>
</dbReference>
<accession>G3N9Y5</accession>
<evidence type="ECO:0000259" key="2">
    <source>
        <dbReference type="PROSITE" id="PS51831"/>
    </source>
</evidence>
<dbReference type="SMART" id="SM00471">
    <property type="entry name" value="HDc"/>
    <property type="match status" value="1"/>
</dbReference>
<dbReference type="OMA" id="EWEVINT"/>
<dbReference type="Bgee" id="ENSGACG00000001630">
    <property type="expression patterns" value="Expressed in pharyngeal gill and 2 other cell types or tissues"/>
</dbReference>
<dbReference type="CDD" id="cd00077">
    <property type="entry name" value="HDc"/>
    <property type="match status" value="1"/>
</dbReference>
<sequence length="309" mass="35978">LHTSTRLSAACVFQVFNDPIHGHMKMHPLLIRIIDTPQFQRLRHIKQLGGVYFVFPGVSHNRFEHSLGVAHLAGKLVQALKWRQGDLKITRRDVLCVQIAGLCHDLGHGPFSHMFDGKFIPKARPDITWKHEDASVKMFNHLVNVNELKSAMKTYKLKLPRDLYFIRELIWPYKGRPENKSFLYEIVSNKRNGIDVDKWDYFARDCYHLGIKNNFDHDRCLMFTRVCEVKGRKQICFRDKEVGNLYDMFHTRICLHQRAYQHKVVNIVEIMITEAFLKAEGLILFEGSGGQIPLSATIDDMAAYTKRDR</sequence>
<evidence type="ECO:0000313" key="3">
    <source>
        <dbReference type="Ensembl" id="ENSGACP00000002127.2"/>
    </source>
</evidence>
<dbReference type="GeneTree" id="ENSGT00390000013867"/>
<dbReference type="PANTHER" id="PTHR11373">
    <property type="entry name" value="DEOXYNUCLEOSIDE TRIPHOSPHATE TRIPHOSPHOHYDROLASE"/>
    <property type="match status" value="1"/>
</dbReference>
<name>G3N9Y5_GASAC</name>
<comment type="similarity">
    <text evidence="1">Belongs to the SAMHD1 family.</text>
</comment>
<dbReference type="AlphaFoldDB" id="G3N9Y5"/>
<dbReference type="InterPro" id="IPR003607">
    <property type="entry name" value="HD/PDEase_dom"/>
</dbReference>
<dbReference type="GO" id="GO:0006203">
    <property type="term" value="P:dGTP catabolic process"/>
    <property type="evidence" value="ECO:0007669"/>
    <property type="project" value="TreeGrafter"/>
</dbReference>
<organism evidence="3 4">
    <name type="scientific">Gasterosteus aculeatus aculeatus</name>
    <name type="common">three-spined stickleback</name>
    <dbReference type="NCBI Taxonomy" id="481459"/>
    <lineage>
        <taxon>Eukaryota</taxon>
        <taxon>Metazoa</taxon>
        <taxon>Chordata</taxon>
        <taxon>Craniata</taxon>
        <taxon>Vertebrata</taxon>
        <taxon>Euteleostomi</taxon>
        <taxon>Actinopterygii</taxon>
        <taxon>Neopterygii</taxon>
        <taxon>Teleostei</taxon>
        <taxon>Neoteleostei</taxon>
        <taxon>Acanthomorphata</taxon>
        <taxon>Eupercaria</taxon>
        <taxon>Perciformes</taxon>
        <taxon>Cottioidei</taxon>
        <taxon>Gasterosteales</taxon>
        <taxon>Gasterosteidae</taxon>
        <taxon>Gasterosteus</taxon>
    </lineage>
</organism>
<dbReference type="InterPro" id="IPR050135">
    <property type="entry name" value="dGTPase-like"/>
</dbReference>
<dbReference type="GO" id="GO:0045088">
    <property type="term" value="P:regulation of innate immune response"/>
    <property type="evidence" value="ECO:0007669"/>
    <property type="project" value="TreeGrafter"/>
</dbReference>
<dbReference type="PROSITE" id="PS51831">
    <property type="entry name" value="HD"/>
    <property type="match status" value="1"/>
</dbReference>
<reference evidence="3 4" key="1">
    <citation type="journal article" date="2021" name="G3 (Bethesda)">
        <title>Improved contiguity of the threespine stickleback genome using long-read sequencing.</title>
        <authorList>
            <person name="Nath S."/>
            <person name="Shaw D.E."/>
            <person name="White M.A."/>
        </authorList>
    </citation>
    <scope>NUCLEOTIDE SEQUENCE [LARGE SCALE GENOMIC DNA]</scope>
    <source>
        <strain evidence="3 4">Lake Benthic</strain>
    </source>
</reference>
<reference evidence="3" key="3">
    <citation type="submission" date="2025-09" db="UniProtKB">
        <authorList>
            <consortium name="Ensembl"/>
        </authorList>
    </citation>
    <scope>IDENTIFICATION</scope>
</reference>
<keyword evidence="4" id="KW-1185">Reference proteome</keyword>
<feature type="domain" description="HD" evidence="2">
    <location>
        <begin position="62"/>
        <end position="202"/>
    </location>
</feature>
<proteinExistence type="inferred from homology"/>
<dbReference type="Pfam" id="PF01966">
    <property type="entry name" value="HD"/>
    <property type="match status" value="1"/>
</dbReference>
<dbReference type="Gene3D" id="1.10.3210.10">
    <property type="entry name" value="Hypothetical protein af1432"/>
    <property type="match status" value="1"/>
</dbReference>
<evidence type="ECO:0000256" key="1">
    <source>
        <dbReference type="ARBA" id="ARBA00005776"/>
    </source>
</evidence>
<dbReference type="Ensembl" id="ENSGACT00000002132.2">
    <property type="protein sequence ID" value="ENSGACP00000002127.2"/>
    <property type="gene ID" value="ENSGACG00000001630.2"/>
</dbReference>
<dbReference type="GO" id="GO:0008832">
    <property type="term" value="F:dGTPase activity"/>
    <property type="evidence" value="ECO:0007669"/>
    <property type="project" value="TreeGrafter"/>
</dbReference>
<dbReference type="PANTHER" id="PTHR11373:SF4">
    <property type="entry name" value="DEOXYNUCLEOSIDE TRIPHOSPHATE TRIPHOSPHOHYDROLASE SAMHD1"/>
    <property type="match status" value="1"/>
</dbReference>
<dbReference type="InterPro" id="IPR006674">
    <property type="entry name" value="HD_domain"/>
</dbReference>
<dbReference type="SUPFAM" id="SSF109604">
    <property type="entry name" value="HD-domain/PDEase-like"/>
    <property type="match status" value="1"/>
</dbReference>
<dbReference type="eggNOG" id="KOG2681">
    <property type="taxonomic scope" value="Eukaryota"/>
</dbReference>
<dbReference type="STRING" id="69293.ENSGACP00000002127"/>
<reference evidence="3" key="2">
    <citation type="submission" date="2025-08" db="UniProtKB">
        <authorList>
            <consortium name="Ensembl"/>
        </authorList>
    </citation>
    <scope>IDENTIFICATION</scope>
</reference>
<dbReference type="GO" id="GO:0051607">
    <property type="term" value="P:defense response to virus"/>
    <property type="evidence" value="ECO:0007669"/>
    <property type="project" value="TreeGrafter"/>
</dbReference>
<dbReference type="Proteomes" id="UP000007635">
    <property type="component" value="Unassembled WGS sequence"/>
</dbReference>
<evidence type="ECO:0000313" key="4">
    <source>
        <dbReference type="Proteomes" id="UP000007635"/>
    </source>
</evidence>
<dbReference type="InParanoid" id="G3N9Y5"/>
<protein>
    <recommendedName>
        <fullName evidence="2">HD domain-containing protein</fullName>
    </recommendedName>
</protein>